<evidence type="ECO:0000313" key="2">
    <source>
        <dbReference type="EMBL" id="MBM6923839.1"/>
    </source>
</evidence>
<keyword evidence="3" id="KW-1185">Reference proteome</keyword>
<protein>
    <submittedName>
        <fullName evidence="2">Uncharacterized protein</fullName>
    </submittedName>
</protein>
<dbReference type="EMBL" id="JACSNR010000008">
    <property type="protein sequence ID" value="MBM6923839.1"/>
    <property type="molecule type" value="Genomic_DNA"/>
</dbReference>
<dbReference type="RefSeq" id="WP_204721430.1">
    <property type="nucleotide sequence ID" value="NZ_JACSNR010000008.1"/>
</dbReference>
<sequence length="236" mass="26693">MKRLLALLLTAGLTIGLTGCGPEQGEHSSQESSGMENSRPELSLPEQSYESVEEVPDFYVQVLMMYGAAEDPETQELHPLHVSLFYGDGWKDGSELTAGDAYCWFLSFVNDLPQEEKEKRYASPLGENQGWFFPEEELESTMSAWFEGVTPEQFRADSNFYDAEHHGYRSISGPGIGIQPRLELGDVRSDGDLRIIPVFMDYESGEDRRMELTIRISPDQKSYQFVSWLPAESQNI</sequence>
<name>A0ABS2GQ60_9FIRM</name>
<reference evidence="2 3" key="1">
    <citation type="journal article" date="2021" name="Sci. Rep.">
        <title>The distribution of antibiotic resistance genes in chicken gut microbiota commensals.</title>
        <authorList>
            <person name="Juricova H."/>
            <person name="Matiasovicova J."/>
            <person name="Kubasova T."/>
            <person name="Cejkova D."/>
            <person name="Rychlik I."/>
        </authorList>
    </citation>
    <scope>NUCLEOTIDE SEQUENCE [LARGE SCALE GENOMIC DNA]</scope>
    <source>
        <strain evidence="2 3">An564</strain>
    </source>
</reference>
<evidence type="ECO:0000256" key="1">
    <source>
        <dbReference type="SAM" id="MobiDB-lite"/>
    </source>
</evidence>
<feature type="region of interest" description="Disordered" evidence="1">
    <location>
        <begin position="19"/>
        <end position="46"/>
    </location>
</feature>
<dbReference type="PROSITE" id="PS51257">
    <property type="entry name" value="PROKAR_LIPOPROTEIN"/>
    <property type="match status" value="1"/>
</dbReference>
<accession>A0ABS2GQ60</accession>
<gene>
    <name evidence="2" type="ORF">H9X81_09090</name>
</gene>
<proteinExistence type="predicted"/>
<dbReference type="Proteomes" id="UP000724149">
    <property type="component" value="Unassembled WGS sequence"/>
</dbReference>
<comment type="caution">
    <text evidence="2">The sequence shown here is derived from an EMBL/GenBank/DDBJ whole genome shotgun (WGS) entry which is preliminary data.</text>
</comment>
<evidence type="ECO:0000313" key="3">
    <source>
        <dbReference type="Proteomes" id="UP000724149"/>
    </source>
</evidence>
<organism evidence="2 3">
    <name type="scientific">Hydrogenoanaerobacterium saccharovorans</name>
    <dbReference type="NCBI Taxonomy" id="474960"/>
    <lineage>
        <taxon>Bacteria</taxon>
        <taxon>Bacillati</taxon>
        <taxon>Bacillota</taxon>
        <taxon>Clostridia</taxon>
        <taxon>Eubacteriales</taxon>
        <taxon>Oscillospiraceae</taxon>
        <taxon>Hydrogenoanaerobacterium</taxon>
    </lineage>
</organism>